<dbReference type="GO" id="GO:0016706">
    <property type="term" value="F:2-oxoglutarate-dependent dioxygenase activity"/>
    <property type="evidence" value="ECO:0007669"/>
    <property type="project" value="InterPro"/>
</dbReference>
<dbReference type="EMBL" id="NFZW01000002">
    <property type="protein sequence ID" value="RFA39003.1"/>
    <property type="molecule type" value="Genomic_DNA"/>
</dbReference>
<accession>A0A3E0X329</accession>
<evidence type="ECO:0000256" key="7">
    <source>
        <dbReference type="ARBA" id="ARBA00023002"/>
    </source>
</evidence>
<dbReference type="Pfam" id="PF05721">
    <property type="entry name" value="PhyH"/>
    <property type="match status" value="1"/>
</dbReference>
<name>A0A3E0X329_9GAMM</name>
<evidence type="ECO:0000313" key="11">
    <source>
        <dbReference type="EMBL" id="RFA39003.1"/>
    </source>
</evidence>
<dbReference type="Proteomes" id="UP000256763">
    <property type="component" value="Unassembled WGS sequence"/>
</dbReference>
<evidence type="ECO:0000256" key="1">
    <source>
        <dbReference type="ARBA" id="ARBA00001954"/>
    </source>
</evidence>
<dbReference type="PANTHER" id="PTHR20883">
    <property type="entry name" value="PHYTANOYL-COA DIOXYGENASE DOMAIN CONTAINING 1"/>
    <property type="match status" value="1"/>
</dbReference>
<comment type="catalytic activity">
    <reaction evidence="9">
        <text>L-ectoine + 2-oxoglutarate + O2 = 5-hydroxyectoine + succinate + CO2</text>
        <dbReference type="Rhea" id="RHEA:45740"/>
        <dbReference type="ChEBI" id="CHEBI:15379"/>
        <dbReference type="ChEBI" id="CHEBI:16526"/>
        <dbReference type="ChEBI" id="CHEBI:16810"/>
        <dbReference type="ChEBI" id="CHEBI:30031"/>
        <dbReference type="ChEBI" id="CHEBI:58515"/>
        <dbReference type="ChEBI" id="CHEBI:85413"/>
        <dbReference type="EC" id="1.14.11.55"/>
    </reaction>
</comment>
<evidence type="ECO:0000313" key="12">
    <source>
        <dbReference type="Proteomes" id="UP000256763"/>
    </source>
</evidence>
<dbReference type="NCBIfam" id="TIGR02408">
    <property type="entry name" value="ectoine_ThpD"/>
    <property type="match status" value="1"/>
</dbReference>
<comment type="subunit">
    <text evidence="4">Homodimer.</text>
</comment>
<evidence type="ECO:0000256" key="9">
    <source>
        <dbReference type="ARBA" id="ARBA00049228"/>
    </source>
</evidence>
<evidence type="ECO:0000256" key="10">
    <source>
        <dbReference type="NCBIfam" id="TIGR02408"/>
    </source>
</evidence>
<protein>
    <recommendedName>
        <fullName evidence="10">Ectoine hydroxylase</fullName>
        <ecNumber evidence="10">1.14.11.55</ecNumber>
    </recommendedName>
</protein>
<proteinExistence type="inferred from homology"/>
<evidence type="ECO:0000256" key="5">
    <source>
        <dbReference type="ARBA" id="ARBA00022723"/>
    </source>
</evidence>
<keyword evidence="12" id="KW-1185">Reference proteome</keyword>
<dbReference type="PROSITE" id="PS50007">
    <property type="entry name" value="PIPLC_X_DOMAIN"/>
    <property type="match status" value="1"/>
</dbReference>
<dbReference type="RefSeq" id="WP_258867969.1">
    <property type="nucleotide sequence ID" value="NZ_NFZV01000002.1"/>
</dbReference>
<evidence type="ECO:0000256" key="3">
    <source>
        <dbReference type="ARBA" id="ARBA00007851"/>
    </source>
</evidence>
<keyword evidence="6" id="KW-0223">Dioxygenase</keyword>
<evidence type="ECO:0000256" key="8">
    <source>
        <dbReference type="ARBA" id="ARBA00023004"/>
    </source>
</evidence>
<sequence>MDNMQDLYPSRTKRKIDMFERLDPVVYGDTTGKYKGPLSSEELQSFDDNGFLFFDQFFSEDDIAEFRQELKRLCEDDSLRGWDGVIREPNGDEVRSVFEVHKISNCFNRLSRHPRILDRVRQLLGSEVYIHQSRINYKPGFKGKGFNWHSDFETWHAEDGMPRMRAVSCSIILTDNNEFNGPLMLVPGSHKFFVPCVGPTPEDHYKNSLKIQQTGVPDNDSLAQLIDLAGGIEAPKGPAGSMLLFDCNTLHGSNANMSPYPRSNVFFVYNSMENRTTTPYAANRRRPEFLAARDHIPLTPIEE</sequence>
<evidence type="ECO:0000256" key="6">
    <source>
        <dbReference type="ARBA" id="ARBA00022964"/>
    </source>
</evidence>
<organism evidence="11 12">
    <name type="scientific">Alkalilimnicola ehrlichii</name>
    <dbReference type="NCBI Taxonomy" id="351052"/>
    <lineage>
        <taxon>Bacteria</taxon>
        <taxon>Pseudomonadati</taxon>
        <taxon>Pseudomonadota</taxon>
        <taxon>Gammaproteobacteria</taxon>
        <taxon>Chromatiales</taxon>
        <taxon>Ectothiorhodospiraceae</taxon>
        <taxon>Alkalilimnicola</taxon>
    </lineage>
</organism>
<dbReference type="GO" id="GO:0005506">
    <property type="term" value="F:iron ion binding"/>
    <property type="evidence" value="ECO:0007669"/>
    <property type="project" value="UniProtKB-ARBA"/>
</dbReference>
<comment type="similarity">
    <text evidence="3">Belongs to the PhyH family. EctD subfamily.</text>
</comment>
<evidence type="ECO:0000256" key="4">
    <source>
        <dbReference type="ARBA" id="ARBA00011738"/>
    </source>
</evidence>
<comment type="caution">
    <text evidence="11">The sequence shown here is derived from an EMBL/GenBank/DDBJ whole genome shotgun (WGS) entry which is preliminary data.</text>
</comment>
<reference evidence="12" key="1">
    <citation type="submission" date="2017-05" db="EMBL/GenBank/DDBJ databases">
        <authorList>
            <person name="Sharma S."/>
            <person name="Sidhu C."/>
            <person name="Pinnaka A.K."/>
        </authorList>
    </citation>
    <scope>NUCLEOTIDE SEQUENCE [LARGE SCALE GENOMIC DNA]</scope>
    <source>
        <strain evidence="12">AK93</strain>
    </source>
</reference>
<keyword evidence="5" id="KW-0479">Metal-binding</keyword>
<comment type="cofactor">
    <cofactor evidence="1">
        <name>Fe(2+)</name>
        <dbReference type="ChEBI" id="CHEBI:29033"/>
    </cofactor>
</comment>
<dbReference type="PANTHER" id="PTHR20883:SF48">
    <property type="entry name" value="ECTOINE DIOXYGENASE"/>
    <property type="match status" value="1"/>
</dbReference>
<dbReference type="SUPFAM" id="SSF51197">
    <property type="entry name" value="Clavaminate synthase-like"/>
    <property type="match status" value="1"/>
</dbReference>
<dbReference type="Gene3D" id="2.60.120.620">
    <property type="entry name" value="q2cbj1_9rhob like domain"/>
    <property type="match status" value="1"/>
</dbReference>
<keyword evidence="7" id="KW-0560">Oxidoreductase</keyword>
<dbReference type="InterPro" id="IPR008775">
    <property type="entry name" value="Phytyl_CoA_dOase-like"/>
</dbReference>
<dbReference type="EC" id="1.14.11.55" evidence="10"/>
<evidence type="ECO:0000256" key="2">
    <source>
        <dbReference type="ARBA" id="ARBA00004063"/>
    </source>
</evidence>
<keyword evidence="8" id="KW-0408">Iron</keyword>
<comment type="function">
    <text evidence="2">Involved in the biosynthesis of 5-hydroxyectoine, called compatible solute, which helps organisms to survive extreme osmotic stress by acting as a highly soluble organic osmolyte. Catalyzes the 2-oxoglutarate-dependent selective hydroxylation of L-ectoine to yield (4S,5S)-5-hydroxyectoine.</text>
</comment>
<dbReference type="AlphaFoldDB" id="A0A3E0X329"/>
<dbReference type="InterPro" id="IPR012774">
    <property type="entry name" value="EctD"/>
</dbReference>
<gene>
    <name evidence="11" type="ORF">CAL65_03675</name>
</gene>